<organism evidence="1 2">
    <name type="scientific">Vallitalea maricola</name>
    <dbReference type="NCBI Taxonomy" id="3074433"/>
    <lineage>
        <taxon>Bacteria</taxon>
        <taxon>Bacillati</taxon>
        <taxon>Bacillota</taxon>
        <taxon>Clostridia</taxon>
        <taxon>Lachnospirales</taxon>
        <taxon>Vallitaleaceae</taxon>
        <taxon>Vallitalea</taxon>
    </lineage>
</organism>
<proteinExistence type="predicted"/>
<dbReference type="EMBL" id="BTPU01000005">
    <property type="protein sequence ID" value="GMQ61176.1"/>
    <property type="molecule type" value="Genomic_DNA"/>
</dbReference>
<name>A0ACB5UFE6_9FIRM</name>
<evidence type="ECO:0000313" key="1">
    <source>
        <dbReference type="EMBL" id="GMQ61176.1"/>
    </source>
</evidence>
<reference evidence="1" key="1">
    <citation type="submission" date="2023-09" db="EMBL/GenBank/DDBJ databases">
        <title>Vallitalea sediminicola and Vallitalea maricola sp. nov., anaerobic bacteria isolated from marine sediment.</title>
        <authorList>
            <person name="Hirano S."/>
            <person name="Maeda A."/>
            <person name="Terahara T."/>
            <person name="Mori K."/>
            <person name="Hamada M."/>
            <person name="Matsumoto R."/>
            <person name="Kobayashi T."/>
        </authorList>
    </citation>
    <scope>NUCLEOTIDE SEQUENCE</scope>
    <source>
        <strain evidence="1">AN17-2</strain>
    </source>
</reference>
<sequence>MLAYYDKVDKEPKCLLRNGERADILYFLLELQKSKNNLNDTDKKILDETITEIKKTYKKVG</sequence>
<protein>
    <submittedName>
        <fullName evidence="1">Uncharacterized protein</fullName>
    </submittedName>
</protein>
<keyword evidence="2" id="KW-1185">Reference proteome</keyword>
<evidence type="ECO:0000313" key="2">
    <source>
        <dbReference type="Proteomes" id="UP001374599"/>
    </source>
</evidence>
<accession>A0ACB5UFE6</accession>
<comment type="caution">
    <text evidence="1">The sequence shown here is derived from an EMBL/GenBank/DDBJ whole genome shotgun (WGS) entry which is preliminary data.</text>
</comment>
<dbReference type="Proteomes" id="UP001374599">
    <property type="component" value="Unassembled WGS sequence"/>
</dbReference>
<gene>
    <name evidence="1" type="ORF">AN2V17_04040</name>
</gene>